<evidence type="ECO:0000313" key="3">
    <source>
        <dbReference type="EMBL" id="UUX50936.1"/>
    </source>
</evidence>
<evidence type="ECO:0000259" key="1">
    <source>
        <dbReference type="Pfam" id="PF02541"/>
    </source>
</evidence>
<dbReference type="InterPro" id="IPR043129">
    <property type="entry name" value="ATPase_NBD"/>
</dbReference>
<dbReference type="InterPro" id="IPR003695">
    <property type="entry name" value="Ppx_GppA_N"/>
</dbReference>
<dbReference type="Pfam" id="PF21697">
    <property type="entry name" value="Ppx_C"/>
    <property type="match status" value="1"/>
</dbReference>
<reference evidence="3" key="1">
    <citation type="submission" date="2022-08" db="EMBL/GenBank/DDBJ databases">
        <title>Nisaea acidiphila sp. nov., isolated from a marine algal debris and emended description of the genus Nisaea Urios et al. 2008.</title>
        <authorList>
            <person name="Kwon K."/>
        </authorList>
    </citation>
    <scope>NUCLEOTIDE SEQUENCE</scope>
    <source>
        <strain evidence="3">MEBiC11861</strain>
    </source>
</reference>
<feature type="domain" description="Exopolyphosphatase C-terminal" evidence="2">
    <location>
        <begin position="355"/>
        <end position="503"/>
    </location>
</feature>
<proteinExistence type="predicted"/>
<dbReference type="InterPro" id="IPR050273">
    <property type="entry name" value="GppA/Ppx_hydrolase"/>
</dbReference>
<dbReference type="SUPFAM" id="SSF53067">
    <property type="entry name" value="Actin-like ATPase domain"/>
    <property type="match status" value="2"/>
</dbReference>
<dbReference type="Gene3D" id="3.30.420.150">
    <property type="entry name" value="Exopolyphosphatase. Domain 2"/>
    <property type="match status" value="1"/>
</dbReference>
<dbReference type="CDD" id="cd24052">
    <property type="entry name" value="ASKHA_NBD_HpPPX-GppA-like"/>
    <property type="match status" value="1"/>
</dbReference>
<dbReference type="PANTHER" id="PTHR30005:SF0">
    <property type="entry name" value="RETROGRADE REGULATION PROTEIN 2"/>
    <property type="match status" value="1"/>
</dbReference>
<dbReference type="InterPro" id="IPR048951">
    <property type="entry name" value="Ppx_C"/>
</dbReference>
<accession>A0A9J7AUB2</accession>
<dbReference type="Pfam" id="PF02541">
    <property type="entry name" value="Ppx-GppA"/>
    <property type="match status" value="1"/>
</dbReference>
<evidence type="ECO:0000313" key="4">
    <source>
        <dbReference type="Proteomes" id="UP001060336"/>
    </source>
</evidence>
<dbReference type="GO" id="GO:0016462">
    <property type="term" value="F:pyrophosphatase activity"/>
    <property type="evidence" value="ECO:0007669"/>
    <property type="project" value="TreeGrafter"/>
</dbReference>
<dbReference type="EMBL" id="CP102480">
    <property type="protein sequence ID" value="UUX50936.1"/>
    <property type="molecule type" value="Genomic_DNA"/>
</dbReference>
<keyword evidence="4" id="KW-1185">Reference proteome</keyword>
<evidence type="ECO:0000259" key="2">
    <source>
        <dbReference type="Pfam" id="PF21697"/>
    </source>
</evidence>
<protein>
    <submittedName>
        <fullName evidence="3">Ppx/GppA family phosphatase</fullName>
    </submittedName>
</protein>
<sequence>MSVSISHDAWKSGTHLDHHGLVGVLDIGSNSVRLVVFEGDGRMPIPLFNEKALCGLGTGLQETGHLSEQGVRSALENLERYFTIAKGMGVQEVSVLATAAVRDARNGDEFVSAIEERFGHRVMVLSGDEEARLSALGVISAFPQADGVVGDLGGGSLELVDVQNGQARRFETTPLGPLRLGELTRQNRDELTARIDTILRKVSWLDALEGRDLFAVGGAWRSLARAHMELTDYPLEVIHHYAIGADETVRFLEEIARMGRKELRALDAVSKRRVDKLPVTALVLKRTIELGKARQVVFSSFGLREGCLYDRLPQGEQARDPLVDSCMDIAYKSSRFSPHPEVLERWIAPFFEDVPASEQRLIRAACALSDFAWNEHPSYRGEHAFQRVLRLPVVGLNHADRVFLAYAILARYTGGIDEEGTQRVRKLLSLRRRDLALNVGLALRLALTLSGGATELLESALLERERDMVGERGFVISMHGHQGGLAGDVVTRRIAALSEALGQDIRIER</sequence>
<dbReference type="PANTHER" id="PTHR30005">
    <property type="entry name" value="EXOPOLYPHOSPHATASE"/>
    <property type="match status" value="1"/>
</dbReference>
<gene>
    <name evidence="3" type="ORF">NUH88_04410</name>
</gene>
<name>A0A9J7AUB2_9PROT</name>
<organism evidence="3 4">
    <name type="scientific">Nisaea acidiphila</name>
    <dbReference type="NCBI Taxonomy" id="1862145"/>
    <lineage>
        <taxon>Bacteria</taxon>
        <taxon>Pseudomonadati</taxon>
        <taxon>Pseudomonadota</taxon>
        <taxon>Alphaproteobacteria</taxon>
        <taxon>Rhodospirillales</taxon>
        <taxon>Thalassobaculaceae</taxon>
        <taxon>Nisaea</taxon>
    </lineage>
</organism>
<dbReference type="SUPFAM" id="SSF109604">
    <property type="entry name" value="HD-domain/PDEase-like"/>
    <property type="match status" value="1"/>
</dbReference>
<dbReference type="RefSeq" id="WP_257770193.1">
    <property type="nucleotide sequence ID" value="NZ_CP102480.1"/>
</dbReference>
<dbReference type="Proteomes" id="UP001060336">
    <property type="component" value="Chromosome"/>
</dbReference>
<dbReference type="Gene3D" id="1.10.3210.10">
    <property type="entry name" value="Hypothetical protein af1432"/>
    <property type="match status" value="1"/>
</dbReference>
<dbReference type="AlphaFoldDB" id="A0A9J7AUB2"/>
<feature type="domain" description="Ppx/GppA phosphatase N-terminal" evidence="1">
    <location>
        <begin position="38"/>
        <end position="313"/>
    </location>
</feature>
<dbReference type="Gene3D" id="3.30.420.40">
    <property type="match status" value="1"/>
</dbReference>
<dbReference type="KEGG" id="naci:NUH88_04410"/>